<keyword evidence="3" id="KW-0966">Cell projection</keyword>
<evidence type="ECO:0000313" key="3">
    <source>
        <dbReference type="EMBL" id="SHI59139.1"/>
    </source>
</evidence>
<dbReference type="Gene3D" id="1.20.1330.10">
    <property type="entry name" value="f41 fragment of flagellin, N-terminal domain"/>
    <property type="match status" value="1"/>
</dbReference>
<dbReference type="RefSeq" id="WP_178140676.1">
    <property type="nucleotide sequence ID" value="NZ_FQZO01000001.1"/>
</dbReference>
<dbReference type="Gene3D" id="1.10.390.20">
    <property type="match status" value="1"/>
</dbReference>
<dbReference type="Proteomes" id="UP000184080">
    <property type="component" value="Unassembled WGS sequence"/>
</dbReference>
<evidence type="ECO:0000313" key="4">
    <source>
        <dbReference type="Proteomes" id="UP000184080"/>
    </source>
</evidence>
<dbReference type="PANTHER" id="PTHR42792">
    <property type="entry name" value="FLAGELLIN"/>
    <property type="match status" value="1"/>
</dbReference>
<dbReference type="Pfam" id="PF00669">
    <property type="entry name" value="Flagellin_N"/>
    <property type="match status" value="1"/>
</dbReference>
<keyword evidence="3" id="KW-0969">Cilium</keyword>
<protein>
    <recommendedName>
        <fullName evidence="1">Flagellin</fullName>
    </recommendedName>
</protein>
<dbReference type="PANTHER" id="PTHR42792:SF2">
    <property type="entry name" value="FLAGELLIN"/>
    <property type="match status" value="1"/>
</dbReference>
<accession>A0A1M6CDP5</accession>
<keyword evidence="3" id="KW-0282">Flagellum</keyword>
<evidence type="ECO:0000259" key="2">
    <source>
        <dbReference type="Pfam" id="PF00669"/>
    </source>
</evidence>
<evidence type="ECO:0000256" key="1">
    <source>
        <dbReference type="ARBA" id="ARBA00020110"/>
    </source>
</evidence>
<dbReference type="GO" id="GO:0009288">
    <property type="term" value="C:bacterial-type flagellum"/>
    <property type="evidence" value="ECO:0007669"/>
    <property type="project" value="InterPro"/>
</dbReference>
<dbReference type="EMBL" id="FQZO01000001">
    <property type="protein sequence ID" value="SHI59139.1"/>
    <property type="molecule type" value="Genomic_DNA"/>
</dbReference>
<sequence length="455" mass="48511">MIINHNMNAMNAHRNMTMNTVKSGKTMEKLSSGLRINKSGDDAAGLAISEKMRGQIRGLDQASRNAQDAISLIQTAEGALGETHAIIQRMRELSVQAVNDTYTTKDREEIQKEIDQLVSEVDRIGNTTEFNNIKLLNSGGENNEIAKNILKGLKEGWLEMSEKRIETQYGLVGKGTTSLKVVLNSGTPYGELAHVGGTSSVLELHIDMSDFAPSTGVDGTNNLGKLYNDRIIAHEMTHAIMDDALGASKMNAMPTWFVEGSAEFIAGADERVKNLISNGTGADAGKVTDLINRASALLNGVAWSGDDKDYAAGYIIVKYMSSKLNAANNMAGLMSEIKNYAGADVAKALNAALGIHGTTNNINSIADLKTKFDADANGFIGGLNFDWLAIDEADVGAIGGSDVGGAPMKAEDVLNEADAADKTDGQPMQKFNVIWPAEDSFSPSQLIMSIGANFG</sequence>
<reference evidence="3 4" key="1">
    <citation type="submission" date="2016-11" db="EMBL/GenBank/DDBJ databases">
        <authorList>
            <person name="Jaros S."/>
            <person name="Januszkiewicz K."/>
            <person name="Wedrychowicz H."/>
        </authorList>
    </citation>
    <scope>NUCLEOTIDE SEQUENCE [LARGE SCALE GENOMIC DNA]</scope>
    <source>
        <strain evidence="3 4">DSM 21864</strain>
    </source>
</reference>
<feature type="domain" description="Flagellin N-terminal" evidence="2">
    <location>
        <begin position="3"/>
        <end position="137"/>
    </location>
</feature>
<dbReference type="InterPro" id="IPR001029">
    <property type="entry name" value="Flagellin_N"/>
</dbReference>
<dbReference type="GO" id="GO:0005198">
    <property type="term" value="F:structural molecule activity"/>
    <property type="evidence" value="ECO:0007669"/>
    <property type="project" value="InterPro"/>
</dbReference>
<dbReference type="NCBIfam" id="NF033876">
    <property type="entry name" value="flagella_HExxH"/>
    <property type="match status" value="1"/>
</dbReference>
<keyword evidence="4" id="KW-1185">Reference proteome</keyword>
<name>A0A1M6CDP5_9CLOT</name>
<dbReference type="PRINTS" id="PR00207">
    <property type="entry name" value="FLAGELLIN"/>
</dbReference>
<dbReference type="STRING" id="1121298.SAMN05444401_1089"/>
<dbReference type="SUPFAM" id="SSF64518">
    <property type="entry name" value="Phase 1 flagellin"/>
    <property type="match status" value="1"/>
</dbReference>
<dbReference type="InterPro" id="IPR001492">
    <property type="entry name" value="Flagellin"/>
</dbReference>
<organism evidence="3 4">
    <name type="scientific">Clostridium amylolyticum</name>
    <dbReference type="NCBI Taxonomy" id="1121298"/>
    <lineage>
        <taxon>Bacteria</taxon>
        <taxon>Bacillati</taxon>
        <taxon>Bacillota</taxon>
        <taxon>Clostridia</taxon>
        <taxon>Eubacteriales</taxon>
        <taxon>Clostridiaceae</taxon>
        <taxon>Clostridium</taxon>
    </lineage>
</organism>
<proteinExistence type="predicted"/>
<gene>
    <name evidence="3" type="ORF">SAMN05444401_1089</name>
</gene>
<dbReference type="AlphaFoldDB" id="A0A1M6CDP5"/>